<evidence type="ECO:0000313" key="2">
    <source>
        <dbReference type="EMBL" id="MBO0513676.1"/>
    </source>
</evidence>
<dbReference type="AlphaFoldDB" id="A0A939JF20"/>
<dbReference type="EMBL" id="JAFLRJ010000159">
    <property type="protein sequence ID" value="MBO0513676.1"/>
    <property type="molecule type" value="Genomic_DNA"/>
</dbReference>
<dbReference type="Proteomes" id="UP000664167">
    <property type="component" value="Unassembled WGS sequence"/>
</dbReference>
<feature type="signal peptide" evidence="1">
    <location>
        <begin position="1"/>
        <end position="18"/>
    </location>
</feature>
<keyword evidence="1" id="KW-0732">Signal</keyword>
<feature type="chain" id="PRO_5037275601" description="Lipoprotein" evidence="1">
    <location>
        <begin position="19"/>
        <end position="396"/>
    </location>
</feature>
<evidence type="ECO:0000256" key="1">
    <source>
        <dbReference type="SAM" id="SignalP"/>
    </source>
</evidence>
<reference evidence="2" key="1">
    <citation type="submission" date="2021-03" db="EMBL/GenBank/DDBJ databases">
        <title>Streptomyces poriferae sp. nov., a novel marine sponge-derived Actinobacteria species with anti-MRSA activity.</title>
        <authorList>
            <person name="Sandoval-Powers M."/>
            <person name="Kralova S."/>
            <person name="Nguyen G.-S."/>
            <person name="Fawwal D."/>
            <person name="Degnes K."/>
            <person name="Klinkenberg G."/>
            <person name="Sletta H."/>
            <person name="Wentzel A."/>
            <person name="Liles M.R."/>
        </authorList>
    </citation>
    <scope>NUCLEOTIDE SEQUENCE</scope>
    <source>
        <strain evidence="2">DSM 41794</strain>
    </source>
</reference>
<comment type="caution">
    <text evidence="2">The sequence shown here is derived from an EMBL/GenBank/DDBJ whole genome shotgun (WGS) entry which is preliminary data.</text>
</comment>
<evidence type="ECO:0008006" key="4">
    <source>
        <dbReference type="Google" id="ProtNLM"/>
    </source>
</evidence>
<sequence>MVALGAAALVLASGCASPAPRPDSTGQDIQAVLDRRAAAVVDRDESAYLTAVEPQATAERAVEQREFRNLAEIPLGSWGYRVKSVRHTGARATAEVELRYRIKGYDLSPVVSARTLKLAEHGGRWYIATDRPGKGAGRLLWQQGKVTAVAGGHSLVLGVGQRARLLREVAAVADRAVPAVDSAWQEKWSGRVVVLMPSSLEAMASLLGAPAASYRGIAAVTTGEAGSSGSAPADRVIINPQAFAVLGEFGQRVVVTHETTHVATRTHTTAATPLWLSEGFADWVAYRGSGRTAPQAAPELQSAVRSGSLPATLPTDEDFGFGGDADKLARAYEGGWLACKLIAQKWGEAKLTAFYRAVGAHKTRDGAVEKAMNDVLGTTPEDFAARWREYLRDQLG</sequence>
<name>A0A939JF20_9ACTN</name>
<proteinExistence type="predicted"/>
<accession>A0A939JF20</accession>
<evidence type="ECO:0000313" key="3">
    <source>
        <dbReference type="Proteomes" id="UP000664167"/>
    </source>
</evidence>
<keyword evidence="3" id="KW-1185">Reference proteome</keyword>
<gene>
    <name evidence="2" type="ORF">J0695_17975</name>
</gene>
<protein>
    <recommendedName>
        <fullName evidence="4">Lipoprotein</fullName>
    </recommendedName>
</protein>
<organism evidence="2 3">
    <name type="scientific">Streptomyces beijiangensis</name>
    <dbReference type="NCBI Taxonomy" id="163361"/>
    <lineage>
        <taxon>Bacteria</taxon>
        <taxon>Bacillati</taxon>
        <taxon>Actinomycetota</taxon>
        <taxon>Actinomycetes</taxon>
        <taxon>Kitasatosporales</taxon>
        <taxon>Streptomycetaceae</taxon>
        <taxon>Streptomyces</taxon>
    </lineage>
</organism>